<evidence type="ECO:0000313" key="9">
    <source>
        <dbReference type="Proteomes" id="UP000756132"/>
    </source>
</evidence>
<feature type="region of interest" description="Disordered" evidence="6">
    <location>
        <begin position="20"/>
        <end position="59"/>
    </location>
</feature>
<evidence type="ECO:0000313" key="8">
    <source>
        <dbReference type="EMBL" id="UJO22681.1"/>
    </source>
</evidence>
<evidence type="ECO:0000256" key="6">
    <source>
        <dbReference type="SAM" id="MobiDB-lite"/>
    </source>
</evidence>
<feature type="domain" description="C2H2-type" evidence="7">
    <location>
        <begin position="140"/>
        <end position="169"/>
    </location>
</feature>
<dbReference type="Gene3D" id="3.30.160.60">
    <property type="entry name" value="Classic Zinc Finger"/>
    <property type="match status" value="2"/>
</dbReference>
<dbReference type="EMBL" id="CP090172">
    <property type="protein sequence ID" value="UJO22681.1"/>
    <property type="molecule type" value="Genomic_DNA"/>
</dbReference>
<dbReference type="GeneID" id="71992159"/>
<evidence type="ECO:0000256" key="2">
    <source>
        <dbReference type="ARBA" id="ARBA00022737"/>
    </source>
</evidence>
<evidence type="ECO:0000256" key="5">
    <source>
        <dbReference type="PROSITE-ProRule" id="PRU00042"/>
    </source>
</evidence>
<evidence type="ECO:0000259" key="7">
    <source>
        <dbReference type="PROSITE" id="PS50157"/>
    </source>
</evidence>
<dbReference type="InterPro" id="IPR036236">
    <property type="entry name" value="Znf_C2H2_sf"/>
</dbReference>
<dbReference type="KEGG" id="ffu:CLAFUR5_12281"/>
<keyword evidence="2" id="KW-0677">Repeat</keyword>
<feature type="region of interest" description="Disordered" evidence="6">
    <location>
        <begin position="533"/>
        <end position="575"/>
    </location>
</feature>
<keyword evidence="1" id="KW-0479">Metal-binding</keyword>
<dbReference type="Pfam" id="PF13912">
    <property type="entry name" value="zf-C2H2_6"/>
    <property type="match status" value="1"/>
</dbReference>
<accession>A0A9Q8PHT6</accession>
<reference evidence="8" key="2">
    <citation type="journal article" date="2022" name="Microb. Genom.">
        <title>A chromosome-scale genome assembly of the tomato pathogen Cladosporium fulvum reveals a compartmentalized genome architecture and the presence of a dispensable chromosome.</title>
        <authorList>
            <person name="Zaccaron A.Z."/>
            <person name="Chen L.H."/>
            <person name="Samaras A."/>
            <person name="Stergiopoulos I."/>
        </authorList>
    </citation>
    <scope>NUCLEOTIDE SEQUENCE</scope>
    <source>
        <strain evidence="8">Race5_Kim</strain>
    </source>
</reference>
<dbReference type="GO" id="GO:0000981">
    <property type="term" value="F:DNA-binding transcription factor activity, RNA polymerase II-specific"/>
    <property type="evidence" value="ECO:0007669"/>
    <property type="project" value="TreeGrafter"/>
</dbReference>
<dbReference type="RefSeq" id="XP_047767047.1">
    <property type="nucleotide sequence ID" value="XM_047911429.1"/>
</dbReference>
<organism evidence="8 9">
    <name type="scientific">Passalora fulva</name>
    <name type="common">Tomato leaf mold</name>
    <name type="synonym">Cladosporium fulvum</name>
    <dbReference type="NCBI Taxonomy" id="5499"/>
    <lineage>
        <taxon>Eukaryota</taxon>
        <taxon>Fungi</taxon>
        <taxon>Dikarya</taxon>
        <taxon>Ascomycota</taxon>
        <taxon>Pezizomycotina</taxon>
        <taxon>Dothideomycetes</taxon>
        <taxon>Dothideomycetidae</taxon>
        <taxon>Mycosphaerellales</taxon>
        <taxon>Mycosphaerellaceae</taxon>
        <taxon>Fulvia</taxon>
    </lineage>
</organism>
<gene>
    <name evidence="8" type="ORF">CLAFUR5_12281</name>
</gene>
<feature type="domain" description="C2H2-type" evidence="7">
    <location>
        <begin position="168"/>
        <end position="196"/>
    </location>
</feature>
<dbReference type="SUPFAM" id="SSF57667">
    <property type="entry name" value="beta-beta-alpha zinc fingers"/>
    <property type="match status" value="2"/>
</dbReference>
<dbReference type="PROSITE" id="PS00028">
    <property type="entry name" value="ZINC_FINGER_C2H2_1"/>
    <property type="match status" value="2"/>
</dbReference>
<dbReference type="GO" id="GO:0043565">
    <property type="term" value="F:sequence-specific DNA binding"/>
    <property type="evidence" value="ECO:0007669"/>
    <property type="project" value="TreeGrafter"/>
</dbReference>
<keyword evidence="4" id="KW-0862">Zinc</keyword>
<dbReference type="PANTHER" id="PTHR24408:SF58">
    <property type="entry name" value="TRANSCRIPTION FACTOR (TFIIIA), PUTATIVE (AFU_ORTHOLOGUE AFUA_1G05150)-RELATED"/>
    <property type="match status" value="1"/>
</dbReference>
<proteinExistence type="predicted"/>
<evidence type="ECO:0000256" key="4">
    <source>
        <dbReference type="ARBA" id="ARBA00022833"/>
    </source>
</evidence>
<dbReference type="AlphaFoldDB" id="A0A9Q8PHT6"/>
<protein>
    <recommendedName>
        <fullName evidence="7">C2H2-type domain-containing protein</fullName>
    </recommendedName>
</protein>
<feature type="compositionally biased region" description="Polar residues" evidence="6">
    <location>
        <begin position="46"/>
        <end position="59"/>
    </location>
</feature>
<dbReference type="OrthoDB" id="40579at2759"/>
<dbReference type="Proteomes" id="UP000756132">
    <property type="component" value="Chromosome 10"/>
</dbReference>
<dbReference type="GO" id="GO:0008270">
    <property type="term" value="F:zinc ion binding"/>
    <property type="evidence" value="ECO:0007669"/>
    <property type="project" value="UniProtKB-KW"/>
</dbReference>
<dbReference type="GO" id="GO:0005634">
    <property type="term" value="C:nucleus"/>
    <property type="evidence" value="ECO:0007669"/>
    <property type="project" value="TreeGrafter"/>
</dbReference>
<evidence type="ECO:0000256" key="1">
    <source>
        <dbReference type="ARBA" id="ARBA00022723"/>
    </source>
</evidence>
<keyword evidence="3 5" id="KW-0863">Zinc-finger</keyword>
<sequence>MPRSPKRHGLVIEDASWRWSEESTPPRLTISPSSSNESIDRLMPSTPRSKPSTPLSEKTMSLALTPTPTATSADTESMLLPGFHFSTTDESVDAAEFHRIAAQLLSGEQSKRDSFVSDEVAEAARPRQLHCDLGKDPSGRYCCSCGKSYNTQSRLREHTQACAGTTNYPCPTCDKIFTSQTRLDRHISSRHNDNKEACPECGEMFRADRLPLHLAFGLGGCDGMVQASLGPAPEIDQVYRHSARASTSQHYWIYDGDLRWRLSLGTKHDSGYDEDKAEEQTMTFVTRLLQRSQESSEPCDLCGETFATQDALTQHIGEHSLDFNEKRHRCDECMIYFAHEKDLERHLQSVNLNQHCGFTFRHCAGACTGHHPPTYYKSSLCNDHNLMQKHLWSWELCQLRTHRATVARMLAQRVSKTASPHMSVQDCKRTYHSVLPHMSIASRDSIRSDASWSRVRRPSETSELVAHFSRIVSQTYPKEDLVRLKELQEADALLGARPDSAVLSSPRDSKHISKRKSIVDLAKRKTVLDGVKYGHKRGSSNPLSFLRRTASSEDARPQSLPATALGSTPLVKLSA</sequence>
<evidence type="ECO:0000256" key="3">
    <source>
        <dbReference type="ARBA" id="ARBA00022771"/>
    </source>
</evidence>
<reference evidence="8" key="1">
    <citation type="submission" date="2021-12" db="EMBL/GenBank/DDBJ databases">
        <authorList>
            <person name="Zaccaron A."/>
            <person name="Stergiopoulos I."/>
        </authorList>
    </citation>
    <scope>NUCLEOTIDE SEQUENCE</scope>
    <source>
        <strain evidence="8">Race5_Kim</strain>
    </source>
</reference>
<feature type="domain" description="C2H2-type" evidence="7">
    <location>
        <begin position="297"/>
        <end position="320"/>
    </location>
</feature>
<dbReference type="Pfam" id="PF13913">
    <property type="entry name" value="zf-C2HC_2"/>
    <property type="match status" value="1"/>
</dbReference>
<dbReference type="Pfam" id="PF00096">
    <property type="entry name" value="zf-C2H2"/>
    <property type="match status" value="1"/>
</dbReference>
<dbReference type="PROSITE" id="PS50157">
    <property type="entry name" value="ZINC_FINGER_C2H2_2"/>
    <property type="match status" value="3"/>
</dbReference>
<name>A0A9Q8PHT6_PASFU</name>
<dbReference type="PANTHER" id="PTHR24408">
    <property type="entry name" value="ZINC FINGER PROTEIN"/>
    <property type="match status" value="1"/>
</dbReference>
<dbReference type="SMART" id="SM00355">
    <property type="entry name" value="ZnF_C2H2"/>
    <property type="match status" value="4"/>
</dbReference>
<keyword evidence="9" id="KW-1185">Reference proteome</keyword>
<dbReference type="InterPro" id="IPR013087">
    <property type="entry name" value="Znf_C2H2_type"/>
</dbReference>